<gene>
    <name evidence="2" type="ORF">GGR17_000892</name>
</gene>
<dbReference type="EMBL" id="JACIEQ010000001">
    <property type="protein sequence ID" value="MBB4021101.1"/>
    <property type="molecule type" value="Genomic_DNA"/>
</dbReference>
<dbReference type="RefSeq" id="WP_054537925.1">
    <property type="nucleotide sequence ID" value="NZ_JACIEQ010000001.1"/>
</dbReference>
<evidence type="ECO:0000313" key="3">
    <source>
        <dbReference type="Proteomes" id="UP000585681"/>
    </source>
</evidence>
<organism evidence="2 3">
    <name type="scientific">Actibacterium naphthalenivorans</name>
    <dbReference type="NCBI Taxonomy" id="1614693"/>
    <lineage>
        <taxon>Bacteria</taxon>
        <taxon>Pseudomonadati</taxon>
        <taxon>Pseudomonadota</taxon>
        <taxon>Alphaproteobacteria</taxon>
        <taxon>Rhodobacterales</taxon>
        <taxon>Roseobacteraceae</taxon>
        <taxon>Actibacterium</taxon>
    </lineage>
</organism>
<dbReference type="Pfam" id="PF13403">
    <property type="entry name" value="Hint_2"/>
    <property type="match status" value="1"/>
</dbReference>
<comment type="caution">
    <text evidence="2">The sequence shown here is derived from an EMBL/GenBank/DDBJ whole genome shotgun (WGS) entry which is preliminary data.</text>
</comment>
<reference evidence="2 3" key="1">
    <citation type="submission" date="2020-08" db="EMBL/GenBank/DDBJ databases">
        <title>Genomic Encyclopedia of Type Strains, Phase IV (KMG-IV): sequencing the most valuable type-strain genomes for metagenomic binning, comparative biology and taxonomic classification.</title>
        <authorList>
            <person name="Goeker M."/>
        </authorList>
    </citation>
    <scope>NUCLEOTIDE SEQUENCE [LARGE SCALE GENOMIC DNA]</scope>
    <source>
        <strain evidence="2 3">DSM 105040</strain>
    </source>
</reference>
<evidence type="ECO:0000259" key="1">
    <source>
        <dbReference type="Pfam" id="PF13403"/>
    </source>
</evidence>
<dbReference type="SUPFAM" id="SSF51294">
    <property type="entry name" value="Hedgehog/intein (Hint) domain"/>
    <property type="match status" value="1"/>
</dbReference>
<dbReference type="InterPro" id="IPR036844">
    <property type="entry name" value="Hint_dom_sf"/>
</dbReference>
<protein>
    <recommendedName>
        <fullName evidence="1">Hedgehog/Intein (Hint) domain-containing protein</fullName>
    </recommendedName>
</protein>
<keyword evidence="3" id="KW-1185">Reference proteome</keyword>
<dbReference type="Proteomes" id="UP000585681">
    <property type="component" value="Unassembled WGS sequence"/>
</dbReference>
<evidence type="ECO:0000313" key="2">
    <source>
        <dbReference type="EMBL" id="MBB4021101.1"/>
    </source>
</evidence>
<dbReference type="AlphaFoldDB" id="A0A840C587"/>
<name>A0A840C587_9RHOB</name>
<accession>A0A840C587</accession>
<proteinExistence type="predicted"/>
<sequence>MKTGFRGTFVIPWAQTEVDGVLAAPVGALAVGSSWRRTGAATRLDGPADLLLLDGADGEEDSRRRAAKSVHRLVGTALDPARSIHHASDEPLLDRGFVVTDGTHSFTATEISLGAGRAPLLMFINELPPADTDLWIVRQIAETSQPTQHLDKSQGVICFAEGTLIDTPEGPRPVQDLHPGDLLHTKDDGAREILWTGRRRMSGARLYAMPHLRPVRIRHGALGEDRPGGDLIVSPQHRLLIKGRAAEVLFQTPEVLVAAEDLLNDRTITIDHTLREVTYIHLMLERHQIVWANGVETESFHPANTSLDAVNPDQRARLLGLLPALKHDPHSYGAFARRNLSNSEAAILQHEGGLRH</sequence>
<dbReference type="Gene3D" id="2.170.16.10">
    <property type="entry name" value="Hedgehog/Intein (Hint) domain"/>
    <property type="match status" value="1"/>
</dbReference>
<feature type="domain" description="Hedgehog/Intein (Hint)" evidence="1">
    <location>
        <begin position="157"/>
        <end position="303"/>
    </location>
</feature>
<dbReference type="InterPro" id="IPR028992">
    <property type="entry name" value="Hedgehog/Intein_dom"/>
</dbReference>